<evidence type="ECO:0000313" key="1">
    <source>
        <dbReference type="EMBL" id="JAH73091.1"/>
    </source>
</evidence>
<proteinExistence type="predicted"/>
<protein>
    <submittedName>
        <fullName evidence="1">Uncharacterized protein</fullName>
    </submittedName>
</protein>
<reference evidence="1" key="2">
    <citation type="journal article" date="2015" name="Fish Shellfish Immunol.">
        <title>Early steps in the European eel (Anguilla anguilla)-Vibrio vulnificus interaction in the gills: Role of the RtxA13 toxin.</title>
        <authorList>
            <person name="Callol A."/>
            <person name="Pajuelo D."/>
            <person name="Ebbesson L."/>
            <person name="Teles M."/>
            <person name="MacKenzie S."/>
            <person name="Amaro C."/>
        </authorList>
    </citation>
    <scope>NUCLEOTIDE SEQUENCE</scope>
</reference>
<sequence length="37" mass="3774">MQGGMWQARPKENGCCASTSLCLNPSGHVQGLGGAVK</sequence>
<accession>A0A0E9V513</accession>
<dbReference type="AlphaFoldDB" id="A0A0E9V513"/>
<reference evidence="1" key="1">
    <citation type="submission" date="2014-11" db="EMBL/GenBank/DDBJ databases">
        <authorList>
            <person name="Amaro Gonzalez C."/>
        </authorList>
    </citation>
    <scope>NUCLEOTIDE SEQUENCE</scope>
</reference>
<dbReference type="EMBL" id="GBXM01035486">
    <property type="protein sequence ID" value="JAH73091.1"/>
    <property type="molecule type" value="Transcribed_RNA"/>
</dbReference>
<name>A0A0E9V513_ANGAN</name>
<organism evidence="1">
    <name type="scientific">Anguilla anguilla</name>
    <name type="common">European freshwater eel</name>
    <name type="synonym">Muraena anguilla</name>
    <dbReference type="NCBI Taxonomy" id="7936"/>
    <lineage>
        <taxon>Eukaryota</taxon>
        <taxon>Metazoa</taxon>
        <taxon>Chordata</taxon>
        <taxon>Craniata</taxon>
        <taxon>Vertebrata</taxon>
        <taxon>Euteleostomi</taxon>
        <taxon>Actinopterygii</taxon>
        <taxon>Neopterygii</taxon>
        <taxon>Teleostei</taxon>
        <taxon>Anguilliformes</taxon>
        <taxon>Anguillidae</taxon>
        <taxon>Anguilla</taxon>
    </lineage>
</organism>